<dbReference type="GO" id="GO:0009742">
    <property type="term" value="P:brassinosteroid mediated signaling pathway"/>
    <property type="evidence" value="ECO:0007669"/>
    <property type="project" value="InterPro"/>
</dbReference>
<evidence type="ECO:0000256" key="1">
    <source>
        <dbReference type="ARBA" id="ARBA00008684"/>
    </source>
</evidence>
<name>A0A5N5HL33_9ROSA</name>
<keyword evidence="3" id="KW-0418">Kinase</keyword>
<evidence type="ECO:0000313" key="4">
    <source>
        <dbReference type="Proteomes" id="UP000327157"/>
    </source>
</evidence>
<organism evidence="3 4">
    <name type="scientific">Pyrus ussuriensis x Pyrus communis</name>
    <dbReference type="NCBI Taxonomy" id="2448454"/>
    <lineage>
        <taxon>Eukaryota</taxon>
        <taxon>Viridiplantae</taxon>
        <taxon>Streptophyta</taxon>
        <taxon>Embryophyta</taxon>
        <taxon>Tracheophyta</taxon>
        <taxon>Spermatophyta</taxon>
        <taxon>Magnoliopsida</taxon>
        <taxon>eudicotyledons</taxon>
        <taxon>Gunneridae</taxon>
        <taxon>Pentapetalae</taxon>
        <taxon>rosids</taxon>
        <taxon>fabids</taxon>
        <taxon>Rosales</taxon>
        <taxon>Rosaceae</taxon>
        <taxon>Amygdaloideae</taxon>
        <taxon>Maleae</taxon>
        <taxon>Pyrus</taxon>
    </lineage>
</organism>
<gene>
    <name evidence="3" type="ORF">D8674_033461</name>
</gene>
<evidence type="ECO:0000313" key="3">
    <source>
        <dbReference type="EMBL" id="KAB2628666.1"/>
    </source>
</evidence>
<accession>A0A5N5HL33</accession>
<evidence type="ECO:0000256" key="2">
    <source>
        <dbReference type="SAM" id="Phobius"/>
    </source>
</evidence>
<feature type="transmembrane region" description="Helical" evidence="2">
    <location>
        <begin position="20"/>
        <end position="40"/>
    </location>
</feature>
<dbReference type="Gene3D" id="3.30.200.20">
    <property type="entry name" value="Phosphorylase Kinase, domain 1"/>
    <property type="match status" value="1"/>
</dbReference>
<dbReference type="InterPro" id="IPR011009">
    <property type="entry name" value="Kinase-like_dom_sf"/>
</dbReference>
<comment type="similarity">
    <text evidence="1">Belongs to the protein kinase superfamily. Ser/Thr protein kinase family.</text>
</comment>
<keyword evidence="2" id="KW-1133">Transmembrane helix</keyword>
<reference evidence="3 4" key="3">
    <citation type="submission" date="2019-11" db="EMBL/GenBank/DDBJ databases">
        <title>A de novo genome assembly of a pear dwarfing rootstock.</title>
        <authorList>
            <person name="Wang F."/>
            <person name="Wang J."/>
            <person name="Li S."/>
            <person name="Zhang Y."/>
            <person name="Fang M."/>
            <person name="Ma L."/>
            <person name="Zhao Y."/>
            <person name="Jiang S."/>
        </authorList>
    </citation>
    <scope>NUCLEOTIDE SEQUENCE [LARGE SCALE GENOMIC DNA]</scope>
    <source>
        <strain evidence="3">S2</strain>
        <tissue evidence="3">Leaf</tissue>
    </source>
</reference>
<reference evidence="4" key="2">
    <citation type="submission" date="2019-10" db="EMBL/GenBank/DDBJ databases">
        <title>A de novo genome assembly of a pear dwarfing rootstock.</title>
        <authorList>
            <person name="Wang F."/>
            <person name="Wang J."/>
            <person name="Li S."/>
            <person name="Zhang Y."/>
            <person name="Fang M."/>
            <person name="Ma L."/>
            <person name="Zhao Y."/>
            <person name="Jiang S."/>
        </authorList>
    </citation>
    <scope>NUCLEOTIDE SEQUENCE [LARGE SCALE GENOMIC DNA]</scope>
</reference>
<keyword evidence="2" id="KW-0812">Transmembrane</keyword>
<dbReference type="PANTHER" id="PTHR45863">
    <property type="entry name" value="SERINE/THREONINE-PROTEIN KINASE BSK5"/>
    <property type="match status" value="1"/>
</dbReference>
<dbReference type="GO" id="GO:0004672">
    <property type="term" value="F:protein kinase activity"/>
    <property type="evidence" value="ECO:0007669"/>
    <property type="project" value="InterPro"/>
</dbReference>
<dbReference type="GO" id="GO:0012505">
    <property type="term" value="C:endomembrane system"/>
    <property type="evidence" value="ECO:0007669"/>
    <property type="project" value="UniProtKB-SubCell"/>
</dbReference>
<dbReference type="Proteomes" id="UP000327157">
    <property type="component" value="Chromosome 8"/>
</dbReference>
<keyword evidence="4" id="KW-1185">Reference proteome</keyword>
<sequence length="135" mass="14956">MKEDSNHYTPICSFSAPTFVGILAVSLILKAIIAGVLSTISETVSQKLTSIQKLQIRWLLLKVMKTKTKEDNSPYPPICFSSTPPSVGIPLRFLNSKAWGVGKLRHWRLANLIGYCCDGDERLLVAEYMPTDTLG</sequence>
<reference evidence="3 4" key="1">
    <citation type="submission" date="2019-09" db="EMBL/GenBank/DDBJ databases">
        <authorList>
            <person name="Ou C."/>
        </authorList>
    </citation>
    <scope>NUCLEOTIDE SEQUENCE [LARGE SCALE GENOMIC DNA]</scope>
    <source>
        <strain evidence="3">S2</strain>
        <tissue evidence="3">Leaf</tissue>
    </source>
</reference>
<keyword evidence="2" id="KW-0472">Membrane</keyword>
<comment type="caution">
    <text evidence="3">The sequence shown here is derived from an EMBL/GenBank/DDBJ whole genome shotgun (WGS) entry which is preliminary data.</text>
</comment>
<dbReference type="SUPFAM" id="SSF56112">
    <property type="entry name" value="Protein kinase-like (PK-like)"/>
    <property type="match status" value="1"/>
</dbReference>
<keyword evidence="3" id="KW-0808">Transferase</keyword>
<dbReference type="AlphaFoldDB" id="A0A5N5HL33"/>
<proteinExistence type="inferred from homology"/>
<dbReference type="InterPro" id="IPR045845">
    <property type="entry name" value="BSK"/>
</dbReference>
<dbReference type="EMBL" id="SMOL01000148">
    <property type="protein sequence ID" value="KAB2628666.1"/>
    <property type="molecule type" value="Genomic_DNA"/>
</dbReference>
<protein>
    <submittedName>
        <fullName evidence="3">Serine/threonine-protein kinase</fullName>
    </submittedName>
</protein>
<dbReference type="GO" id="GO:0005524">
    <property type="term" value="F:ATP binding"/>
    <property type="evidence" value="ECO:0007669"/>
    <property type="project" value="UniProtKB-KW"/>
</dbReference>
<dbReference type="OrthoDB" id="1720158at2759"/>
<dbReference type="PANTHER" id="PTHR45863:SF22">
    <property type="entry name" value="SERINE_THREONINE-PROTEIN KINASE BSK1"/>
    <property type="match status" value="1"/>
</dbReference>